<dbReference type="Pfam" id="PF04366">
    <property type="entry name" value="Ysc84"/>
    <property type="match status" value="1"/>
</dbReference>
<dbReference type="InterPro" id="IPR033643">
    <property type="entry name" value="SYLF_SH3YL1-like"/>
</dbReference>
<dbReference type="SUPFAM" id="SSF50044">
    <property type="entry name" value="SH3-domain"/>
    <property type="match status" value="1"/>
</dbReference>
<organism evidence="6 7">
    <name type="scientific">Batrachochytrium salamandrivorans</name>
    <dbReference type="NCBI Taxonomy" id="1357716"/>
    <lineage>
        <taxon>Eukaryota</taxon>
        <taxon>Fungi</taxon>
        <taxon>Fungi incertae sedis</taxon>
        <taxon>Chytridiomycota</taxon>
        <taxon>Chytridiomycota incertae sedis</taxon>
        <taxon>Chytridiomycetes</taxon>
        <taxon>Rhizophydiales</taxon>
        <taxon>Rhizophydiales incertae sedis</taxon>
        <taxon>Batrachochytrium</taxon>
    </lineage>
</organism>
<evidence type="ECO:0000256" key="1">
    <source>
        <dbReference type="ARBA" id="ARBA00007761"/>
    </source>
</evidence>
<name>A0ABQ8FES3_9FUNG</name>
<comment type="caution">
    <text evidence="6">The sequence shown here is derived from an EMBL/GenBank/DDBJ whole genome shotgun (WGS) entry which is preliminary data.</text>
</comment>
<accession>A0ABQ8FES3</accession>
<dbReference type="Proteomes" id="UP001648503">
    <property type="component" value="Unassembled WGS sequence"/>
</dbReference>
<keyword evidence="7" id="KW-1185">Reference proteome</keyword>
<dbReference type="PRINTS" id="PR00452">
    <property type="entry name" value="SH3DOMAIN"/>
</dbReference>
<sequence length="415" mass="43191">MKLHNPLPESLEQQCNKAASVLEHFTKGSTKLDSTFIPGKILEKARGIAIITVVKAGFLWSGRAGSGLVVAKLPDGRWSAPSAIMAGGAGVGLQIGAEITDFVFVLNNAAAVRSFSHGGNFTLGGNVSVAAGPTGRTTEAAGAIIDLAPIYSYSKSKGLFAGISLEGTIIITRNDANKAIYGTKVSASDLLTGKVPPPVEAEPLYRMLSLSRFSLIGAAASTSDHNTLGGGDRSGTSNSEATLYDATLMRQRGSVDSRPLMTEAERTLKANAIKAKLEAGSTLKRTQGGSGAASVVPEPTPYIPPPPICSLPLVNHVSGRVESSSSTGRSLLGSISGQPSKVSASTAPPPVKSKPSLRKAVALFDYSGERSSDLSFKQGDVIWITQSTSSQEDWWTGKCGGQLGDFPANYVELQQ</sequence>
<protein>
    <recommendedName>
        <fullName evidence="5">SH3 domain-containing protein</fullName>
    </recommendedName>
</protein>
<evidence type="ECO:0000256" key="2">
    <source>
        <dbReference type="ARBA" id="ARBA00022443"/>
    </source>
</evidence>
<feature type="region of interest" description="Disordered" evidence="4">
    <location>
        <begin position="320"/>
        <end position="354"/>
    </location>
</feature>
<dbReference type="PANTHER" id="PTHR15629:SF2">
    <property type="entry name" value="SH3 DOMAIN-CONTAINING YSC84-LIKE PROTEIN 1"/>
    <property type="match status" value="1"/>
</dbReference>
<feature type="domain" description="SH3" evidence="5">
    <location>
        <begin position="355"/>
        <end position="415"/>
    </location>
</feature>
<evidence type="ECO:0000256" key="3">
    <source>
        <dbReference type="PROSITE-ProRule" id="PRU00192"/>
    </source>
</evidence>
<feature type="compositionally biased region" description="Low complexity" evidence="4">
    <location>
        <begin position="320"/>
        <end position="337"/>
    </location>
</feature>
<dbReference type="SMART" id="SM00326">
    <property type="entry name" value="SH3"/>
    <property type="match status" value="1"/>
</dbReference>
<evidence type="ECO:0000259" key="5">
    <source>
        <dbReference type="PROSITE" id="PS50002"/>
    </source>
</evidence>
<dbReference type="PANTHER" id="PTHR15629">
    <property type="entry name" value="SH3YL1 PROTEIN"/>
    <property type="match status" value="1"/>
</dbReference>
<dbReference type="InterPro" id="IPR051702">
    <property type="entry name" value="SH3_domain_YSC84-like"/>
</dbReference>
<evidence type="ECO:0000256" key="4">
    <source>
        <dbReference type="SAM" id="MobiDB-lite"/>
    </source>
</evidence>
<keyword evidence="2 3" id="KW-0728">SH3 domain</keyword>
<comment type="similarity">
    <text evidence="1">Belongs to the SH3YL1 family.</text>
</comment>
<dbReference type="InterPro" id="IPR007461">
    <property type="entry name" value="Ysc84_actin-binding"/>
</dbReference>
<evidence type="ECO:0000313" key="7">
    <source>
        <dbReference type="Proteomes" id="UP001648503"/>
    </source>
</evidence>
<reference evidence="6 7" key="1">
    <citation type="submission" date="2021-02" db="EMBL/GenBank/DDBJ databases">
        <title>Variation within the Batrachochytrium salamandrivorans European outbreak.</title>
        <authorList>
            <person name="Kelly M."/>
            <person name="Pasmans F."/>
            <person name="Shea T.P."/>
            <person name="Munoz J.F."/>
            <person name="Carranza S."/>
            <person name="Cuomo C.A."/>
            <person name="Martel A."/>
        </authorList>
    </citation>
    <scope>NUCLEOTIDE SEQUENCE [LARGE SCALE GENOMIC DNA]</scope>
    <source>
        <strain evidence="6 7">AMFP18/2</strain>
    </source>
</reference>
<proteinExistence type="inferred from homology"/>
<evidence type="ECO:0000313" key="6">
    <source>
        <dbReference type="EMBL" id="KAH6597028.1"/>
    </source>
</evidence>
<dbReference type="InterPro" id="IPR001452">
    <property type="entry name" value="SH3_domain"/>
</dbReference>
<dbReference type="Gene3D" id="2.30.30.40">
    <property type="entry name" value="SH3 Domains"/>
    <property type="match status" value="1"/>
</dbReference>
<dbReference type="CDD" id="cd11525">
    <property type="entry name" value="SYLF_SH3YL1_like"/>
    <property type="match status" value="1"/>
</dbReference>
<dbReference type="InterPro" id="IPR036028">
    <property type="entry name" value="SH3-like_dom_sf"/>
</dbReference>
<gene>
    <name evidence="6" type="ORF">BASA50_004786</name>
</gene>
<dbReference type="EMBL" id="JAFCIX010000172">
    <property type="protein sequence ID" value="KAH6597028.1"/>
    <property type="molecule type" value="Genomic_DNA"/>
</dbReference>
<dbReference type="PROSITE" id="PS50002">
    <property type="entry name" value="SH3"/>
    <property type="match status" value="1"/>
</dbReference>
<dbReference type="Pfam" id="PF00018">
    <property type="entry name" value="SH3_1"/>
    <property type="match status" value="1"/>
</dbReference>